<evidence type="ECO:0000313" key="5">
    <source>
        <dbReference type="Proteomes" id="UP000680866"/>
    </source>
</evidence>
<dbReference type="SUPFAM" id="SSF52091">
    <property type="entry name" value="SpoIIaa-like"/>
    <property type="match status" value="1"/>
</dbReference>
<dbReference type="Proteomes" id="UP000680866">
    <property type="component" value="Chromosome"/>
</dbReference>
<organism evidence="4 5">
    <name type="scientific">Polymorphospora rubra</name>
    <dbReference type="NCBI Taxonomy" id="338584"/>
    <lineage>
        <taxon>Bacteria</taxon>
        <taxon>Bacillati</taxon>
        <taxon>Actinomycetota</taxon>
        <taxon>Actinomycetes</taxon>
        <taxon>Micromonosporales</taxon>
        <taxon>Micromonosporaceae</taxon>
        <taxon>Polymorphospora</taxon>
    </lineage>
</organism>
<gene>
    <name evidence="4" type="primary">rsbV_3</name>
    <name evidence="4" type="ORF">Prubr_58230</name>
</gene>
<dbReference type="PANTHER" id="PTHR33495:SF2">
    <property type="entry name" value="ANTI-SIGMA FACTOR ANTAGONIST TM_1081-RELATED"/>
    <property type="match status" value="1"/>
</dbReference>
<dbReference type="AlphaFoldDB" id="A0A810N5J8"/>
<name>A0A810N5J8_9ACTN</name>
<protein>
    <recommendedName>
        <fullName evidence="2">Anti-sigma factor antagonist</fullName>
    </recommendedName>
</protein>
<proteinExistence type="inferred from homology"/>
<sequence length="103" mass="10928">MTLAITRGESDGAAVLRLSGELDMATVPLLNAGVDELLGDGRHRILLDLAGLAFCDSAGMASFVRGDNECAVRGGWLRLTGFTGPVERVLRVTGLVEVLTYEH</sequence>
<dbReference type="EMBL" id="AP023359">
    <property type="protein sequence ID" value="BCJ68802.1"/>
    <property type="molecule type" value="Genomic_DNA"/>
</dbReference>
<dbReference type="InterPro" id="IPR003658">
    <property type="entry name" value="Anti-sigma_ant"/>
</dbReference>
<dbReference type="RefSeq" id="WP_212817982.1">
    <property type="nucleotide sequence ID" value="NZ_AP023359.1"/>
</dbReference>
<evidence type="ECO:0000313" key="4">
    <source>
        <dbReference type="EMBL" id="BCJ68802.1"/>
    </source>
</evidence>
<dbReference type="NCBIfam" id="TIGR00377">
    <property type="entry name" value="ant_ant_sig"/>
    <property type="match status" value="1"/>
</dbReference>
<evidence type="ECO:0000259" key="3">
    <source>
        <dbReference type="PROSITE" id="PS50801"/>
    </source>
</evidence>
<dbReference type="Pfam" id="PF13466">
    <property type="entry name" value="STAS_2"/>
    <property type="match status" value="1"/>
</dbReference>
<evidence type="ECO:0000256" key="1">
    <source>
        <dbReference type="ARBA" id="ARBA00009013"/>
    </source>
</evidence>
<accession>A0A810N5J8</accession>
<dbReference type="InterPro" id="IPR036513">
    <property type="entry name" value="STAS_dom_sf"/>
</dbReference>
<feature type="domain" description="STAS" evidence="3">
    <location>
        <begin position="3"/>
        <end position="103"/>
    </location>
</feature>
<evidence type="ECO:0000256" key="2">
    <source>
        <dbReference type="RuleBase" id="RU003749"/>
    </source>
</evidence>
<dbReference type="PROSITE" id="PS50801">
    <property type="entry name" value="STAS"/>
    <property type="match status" value="1"/>
</dbReference>
<dbReference type="KEGG" id="pry:Prubr_58230"/>
<dbReference type="Gene3D" id="3.30.750.24">
    <property type="entry name" value="STAS domain"/>
    <property type="match status" value="1"/>
</dbReference>
<keyword evidence="5" id="KW-1185">Reference proteome</keyword>
<dbReference type="PANTHER" id="PTHR33495">
    <property type="entry name" value="ANTI-SIGMA FACTOR ANTAGONIST TM_1081-RELATED-RELATED"/>
    <property type="match status" value="1"/>
</dbReference>
<dbReference type="CDD" id="cd07043">
    <property type="entry name" value="STAS_anti-anti-sigma_factors"/>
    <property type="match status" value="1"/>
</dbReference>
<reference evidence="4" key="1">
    <citation type="submission" date="2020-08" db="EMBL/GenBank/DDBJ databases">
        <title>Whole genome shotgun sequence of Polymorphospora rubra NBRC 101157.</title>
        <authorList>
            <person name="Komaki H."/>
            <person name="Tamura T."/>
        </authorList>
    </citation>
    <scope>NUCLEOTIDE SEQUENCE</scope>
    <source>
        <strain evidence="4">NBRC 101157</strain>
    </source>
</reference>
<dbReference type="InterPro" id="IPR058548">
    <property type="entry name" value="MlaB-like_STAS"/>
</dbReference>
<dbReference type="InterPro" id="IPR002645">
    <property type="entry name" value="STAS_dom"/>
</dbReference>
<dbReference type="GO" id="GO:0043856">
    <property type="term" value="F:anti-sigma factor antagonist activity"/>
    <property type="evidence" value="ECO:0007669"/>
    <property type="project" value="InterPro"/>
</dbReference>
<comment type="similarity">
    <text evidence="1 2">Belongs to the anti-sigma-factor antagonist family.</text>
</comment>